<accession>A0A498IST9</accession>
<evidence type="ECO:0000313" key="2">
    <source>
        <dbReference type="Proteomes" id="UP000290289"/>
    </source>
</evidence>
<name>A0A498IST9_MALDO</name>
<organism evidence="1 2">
    <name type="scientific">Malus domestica</name>
    <name type="common">Apple</name>
    <name type="synonym">Pyrus malus</name>
    <dbReference type="NCBI Taxonomy" id="3750"/>
    <lineage>
        <taxon>Eukaryota</taxon>
        <taxon>Viridiplantae</taxon>
        <taxon>Streptophyta</taxon>
        <taxon>Embryophyta</taxon>
        <taxon>Tracheophyta</taxon>
        <taxon>Spermatophyta</taxon>
        <taxon>Magnoliopsida</taxon>
        <taxon>eudicotyledons</taxon>
        <taxon>Gunneridae</taxon>
        <taxon>Pentapetalae</taxon>
        <taxon>rosids</taxon>
        <taxon>fabids</taxon>
        <taxon>Rosales</taxon>
        <taxon>Rosaceae</taxon>
        <taxon>Amygdaloideae</taxon>
        <taxon>Maleae</taxon>
        <taxon>Malus</taxon>
    </lineage>
</organism>
<dbReference type="AlphaFoldDB" id="A0A498IST9"/>
<proteinExistence type="predicted"/>
<dbReference type="EMBL" id="RDQH01000337">
    <property type="protein sequence ID" value="RXH85254.1"/>
    <property type="molecule type" value="Genomic_DNA"/>
</dbReference>
<protein>
    <submittedName>
        <fullName evidence="1">Uncharacterized protein</fullName>
    </submittedName>
</protein>
<sequence>MSTNQLMVKVQIRTAKIQIMGIQIHGFISFSHLGSGQDFSEFVALPCLRDPQIYAVPIPRQCTKSLCDVKNVSSQDEEKAYPLAGSVGDGLIERITCNQNGWIIRLRLPSKCLRGGIFPSSL</sequence>
<reference evidence="1 2" key="1">
    <citation type="submission" date="2018-10" db="EMBL/GenBank/DDBJ databases">
        <title>A high-quality apple genome assembly.</title>
        <authorList>
            <person name="Hu J."/>
        </authorList>
    </citation>
    <scope>NUCLEOTIDE SEQUENCE [LARGE SCALE GENOMIC DNA]</scope>
    <source>
        <strain evidence="2">cv. HFTH1</strain>
        <tissue evidence="1">Young leaf</tissue>
    </source>
</reference>
<evidence type="ECO:0000313" key="1">
    <source>
        <dbReference type="EMBL" id="RXH85254.1"/>
    </source>
</evidence>
<comment type="caution">
    <text evidence="1">The sequence shown here is derived from an EMBL/GenBank/DDBJ whole genome shotgun (WGS) entry which is preliminary data.</text>
</comment>
<gene>
    <name evidence="1" type="ORF">DVH24_042022</name>
</gene>
<dbReference type="Proteomes" id="UP000290289">
    <property type="component" value="Chromosome 11"/>
</dbReference>
<keyword evidence="2" id="KW-1185">Reference proteome</keyword>